<dbReference type="EMBL" id="UZAH01029967">
    <property type="protein sequence ID" value="VDP08656.1"/>
    <property type="molecule type" value="Genomic_DNA"/>
</dbReference>
<evidence type="ECO:0000256" key="1">
    <source>
        <dbReference type="SAM" id="Coils"/>
    </source>
</evidence>
<evidence type="ECO:0000313" key="3">
    <source>
        <dbReference type="EMBL" id="VDP08656.1"/>
    </source>
</evidence>
<accession>A0A3P8ENE3</accession>
<reference evidence="3 4" key="1">
    <citation type="submission" date="2018-11" db="EMBL/GenBank/DDBJ databases">
        <authorList>
            <consortium name="Pathogen Informatics"/>
        </authorList>
    </citation>
    <scope>NUCLEOTIDE SEQUENCE [LARGE SCALE GENOMIC DNA]</scope>
</reference>
<reference evidence="5" key="2">
    <citation type="submission" date="2019-09" db="UniProtKB">
        <authorList>
            <consortium name="WormBaseParasite"/>
        </authorList>
    </citation>
    <scope>IDENTIFICATION</scope>
</reference>
<keyword evidence="1" id="KW-0175">Coiled coil</keyword>
<accession>A0A183G6M3</accession>
<protein>
    <submittedName>
        <fullName evidence="5">CCHC-type domain-containing protein</fullName>
    </submittedName>
</protein>
<sequence length="540" mass="61922">MKALQSQKEVLEALRSSCQATEKFWKIWHNQYLDDCQCEAAESKVNCHCSDFQLEDEFTSVVNKLPVKTPSWELNRLAFAMDITEPFIWRRKYYKLYAADDDQELTIDPECVLSDISDMLANIEEHYEFRLNDLREIREKTANNENHFRVQVLKKLDELKMMIALPDASSTTPRVTTTSEIVFSRAEDFDDGQSIQGTEPPHETPLQAILRVQDGRLAREGVAQAAPSLDTQEIERPVIAPSLDTQETERQMIAPSLDTQETERQAIAECRPVVLVDKNDEESEDGLVVIDETHSGNESPEPQQEAPPPPQEGLLVRVKAERQHQGSSIQGYVRRVRFQVPSDRAQVAEAGRPLLRQGNDACRPEQPLAQRVAAEETIPGRERGEDLEHLREELRRNIEALDELRNMTDETRRESVCEPRVYDVPIENYFFRKMPCVFCGMIGVHYSDSCTSIRTSKERSQILARDHRCRICMTTECSGDSQTCKKRDRRCNHRKTGHNSAICPTPERSATKQERLTILQRAFNEAEDNIAQLRNRLGLQ</sequence>
<feature type="coiled-coil region" evidence="1">
    <location>
        <begin position="384"/>
        <end position="414"/>
    </location>
</feature>
<dbReference type="Proteomes" id="UP000050761">
    <property type="component" value="Unassembled WGS sequence"/>
</dbReference>
<keyword evidence="4" id="KW-1185">Reference proteome</keyword>
<dbReference type="WBParaSite" id="HPBE_0001736001-mRNA-1">
    <property type="protein sequence ID" value="HPBE_0001736001-mRNA-1"/>
    <property type="gene ID" value="HPBE_0001736001"/>
</dbReference>
<feature type="region of interest" description="Disordered" evidence="2">
    <location>
        <begin position="292"/>
        <end position="311"/>
    </location>
</feature>
<gene>
    <name evidence="3" type="ORF">HPBE_LOCUS17359</name>
</gene>
<proteinExistence type="predicted"/>
<dbReference type="AlphaFoldDB" id="A0A183G6M3"/>
<name>A0A183G6M3_HELPZ</name>
<evidence type="ECO:0000313" key="4">
    <source>
        <dbReference type="Proteomes" id="UP000050761"/>
    </source>
</evidence>
<organism evidence="4 5">
    <name type="scientific">Heligmosomoides polygyrus</name>
    <name type="common">Parasitic roundworm</name>
    <dbReference type="NCBI Taxonomy" id="6339"/>
    <lineage>
        <taxon>Eukaryota</taxon>
        <taxon>Metazoa</taxon>
        <taxon>Ecdysozoa</taxon>
        <taxon>Nematoda</taxon>
        <taxon>Chromadorea</taxon>
        <taxon>Rhabditida</taxon>
        <taxon>Rhabditina</taxon>
        <taxon>Rhabditomorpha</taxon>
        <taxon>Strongyloidea</taxon>
        <taxon>Heligmosomidae</taxon>
        <taxon>Heligmosomoides</taxon>
    </lineage>
</organism>
<evidence type="ECO:0000256" key="2">
    <source>
        <dbReference type="SAM" id="MobiDB-lite"/>
    </source>
</evidence>
<evidence type="ECO:0000313" key="5">
    <source>
        <dbReference type="WBParaSite" id="HPBE_0001736001-mRNA-1"/>
    </source>
</evidence>
<feature type="region of interest" description="Disordered" evidence="2">
    <location>
        <begin position="222"/>
        <end position="248"/>
    </location>
</feature>